<dbReference type="EMBL" id="CADCTY010002186">
    <property type="protein sequence ID" value="CAA9409762.1"/>
    <property type="molecule type" value="Genomic_DNA"/>
</dbReference>
<sequence>MRSALTDDGRPPLEASGLHLQKRLTQIQQSLERLEQQGSSHWHLLN</sequence>
<evidence type="ECO:0000313" key="1">
    <source>
        <dbReference type="EMBL" id="CAA9409762.1"/>
    </source>
</evidence>
<proteinExistence type="predicted"/>
<accession>A0A6J4PFU6</accession>
<gene>
    <name evidence="1" type="ORF">AVDCRST_MAG94-6360</name>
</gene>
<organism evidence="1">
    <name type="scientific">uncultured Leptolyngbya sp</name>
    <dbReference type="NCBI Taxonomy" id="332963"/>
    <lineage>
        <taxon>Bacteria</taxon>
        <taxon>Bacillati</taxon>
        <taxon>Cyanobacteriota</taxon>
        <taxon>Cyanophyceae</taxon>
        <taxon>Leptolyngbyales</taxon>
        <taxon>Leptolyngbyaceae</taxon>
        <taxon>Leptolyngbya group</taxon>
        <taxon>Leptolyngbya</taxon>
        <taxon>environmental samples</taxon>
    </lineage>
</organism>
<name>A0A6J4PFU6_9CYAN</name>
<protein>
    <submittedName>
        <fullName evidence="1">Transposase</fullName>
    </submittedName>
</protein>
<reference evidence="1" key="1">
    <citation type="submission" date="2020-02" db="EMBL/GenBank/DDBJ databases">
        <authorList>
            <person name="Meier V. D."/>
        </authorList>
    </citation>
    <scope>NUCLEOTIDE SEQUENCE</scope>
    <source>
        <strain evidence="1">AVDCRST_MAG94</strain>
    </source>
</reference>
<dbReference type="AlphaFoldDB" id="A0A6J4PFU6"/>